<protein>
    <submittedName>
        <fullName evidence="3">Uncharacterized protein</fullName>
    </submittedName>
</protein>
<feature type="compositionally biased region" description="Polar residues" evidence="1">
    <location>
        <begin position="179"/>
        <end position="191"/>
    </location>
</feature>
<reference evidence="3" key="1">
    <citation type="submission" date="2023-03" db="EMBL/GenBank/DDBJ databases">
        <authorList>
            <person name="Steffen K."/>
            <person name="Cardenas P."/>
        </authorList>
    </citation>
    <scope>NUCLEOTIDE SEQUENCE</scope>
</reference>
<dbReference type="EMBL" id="CASHTH010002554">
    <property type="protein sequence ID" value="CAI8031681.1"/>
    <property type="molecule type" value="Genomic_DNA"/>
</dbReference>
<evidence type="ECO:0000313" key="4">
    <source>
        <dbReference type="Proteomes" id="UP001174909"/>
    </source>
</evidence>
<keyword evidence="4" id="KW-1185">Reference proteome</keyword>
<keyword evidence="2" id="KW-0812">Transmembrane</keyword>
<organism evidence="3 4">
    <name type="scientific">Geodia barretti</name>
    <name type="common">Barrett's horny sponge</name>
    <dbReference type="NCBI Taxonomy" id="519541"/>
    <lineage>
        <taxon>Eukaryota</taxon>
        <taxon>Metazoa</taxon>
        <taxon>Porifera</taxon>
        <taxon>Demospongiae</taxon>
        <taxon>Heteroscleromorpha</taxon>
        <taxon>Tetractinellida</taxon>
        <taxon>Astrophorina</taxon>
        <taxon>Geodiidae</taxon>
        <taxon>Geodia</taxon>
    </lineage>
</organism>
<gene>
    <name evidence="3" type="ORF">GBAR_LOCUS17971</name>
</gene>
<accession>A0AA35SMX1</accession>
<keyword evidence="2" id="KW-1133">Transmembrane helix</keyword>
<feature type="region of interest" description="Disordered" evidence="1">
    <location>
        <begin position="71"/>
        <end position="102"/>
    </location>
</feature>
<feature type="compositionally biased region" description="Polar residues" evidence="1">
    <location>
        <begin position="93"/>
        <end position="102"/>
    </location>
</feature>
<keyword evidence="2" id="KW-0472">Membrane</keyword>
<dbReference type="AlphaFoldDB" id="A0AA35SMX1"/>
<dbReference type="Proteomes" id="UP001174909">
    <property type="component" value="Unassembled WGS sequence"/>
</dbReference>
<feature type="region of interest" description="Disordered" evidence="1">
    <location>
        <begin position="279"/>
        <end position="301"/>
    </location>
</feature>
<feature type="transmembrane region" description="Helical" evidence="2">
    <location>
        <begin position="17"/>
        <end position="46"/>
    </location>
</feature>
<sequence>MGEGSGEDGVLTINGKWYYFATFGIVLLLLLLTLFCVTFTLLCAVLRRLRELSRSFQALREPDGAVAKMHTDSVSGAANKEQSHSEEPLPGTEFSNTGTDPSNVADLYATVPEEHRQKKKMAKLCIQQYDDINLLPLESRESGEGEDESKVVASITIERGVSEGYSRLCHAGPRMNSSKRFGHPFSTSTPQLLDDSSERKDSFSSSVKGNNMTYSEVEPMRPRSTLIGPTGITGSYSMIKQGEDGTPPPLPGRINQLFYSSPTESGLLKDTRSSTEKVAEVESSGTEPPIPYQNIDRSGDPAKIGAGYSMVANPASPPRITDGDFFGEVMEFHNLQAVEGSTQDQLYEKVK</sequence>
<evidence type="ECO:0000256" key="2">
    <source>
        <dbReference type="SAM" id="Phobius"/>
    </source>
</evidence>
<name>A0AA35SMX1_GEOBA</name>
<proteinExistence type="predicted"/>
<evidence type="ECO:0000256" key="1">
    <source>
        <dbReference type="SAM" id="MobiDB-lite"/>
    </source>
</evidence>
<comment type="caution">
    <text evidence="3">The sequence shown here is derived from an EMBL/GenBank/DDBJ whole genome shotgun (WGS) entry which is preliminary data.</text>
</comment>
<feature type="region of interest" description="Disordered" evidence="1">
    <location>
        <begin position="179"/>
        <end position="210"/>
    </location>
</feature>
<evidence type="ECO:0000313" key="3">
    <source>
        <dbReference type="EMBL" id="CAI8031681.1"/>
    </source>
</evidence>